<protein>
    <submittedName>
        <fullName evidence="7">Nuclear envelope pore membrane protein</fullName>
    </submittedName>
</protein>
<feature type="domain" description="Nucleoporin POM152 immunoglobulin-like" evidence="2">
    <location>
        <begin position="657"/>
        <end position="759"/>
    </location>
</feature>
<dbReference type="InterPro" id="IPR037701">
    <property type="entry name" value="Pom152"/>
</dbReference>
<feature type="region of interest" description="Disordered" evidence="1">
    <location>
        <begin position="349"/>
        <end position="368"/>
    </location>
</feature>
<dbReference type="InterPro" id="IPR056543">
    <property type="entry name" value="Ig-like_POM152_9th"/>
</dbReference>
<evidence type="ECO:0000259" key="2">
    <source>
        <dbReference type="Pfam" id="PF23664"/>
    </source>
</evidence>
<name>F0XR83_GROCL</name>
<dbReference type="FunCoup" id="F0XR83">
    <property type="interactions" value="71"/>
</dbReference>
<dbReference type="eggNOG" id="ENOG502QQ5B">
    <property type="taxonomic scope" value="Eukaryota"/>
</dbReference>
<dbReference type="InterPro" id="IPR056541">
    <property type="entry name" value="Ig-like_POM152"/>
</dbReference>
<dbReference type="STRING" id="655863.F0XR83"/>
<dbReference type="HOGENOM" id="CLU_002415_0_0_1"/>
<dbReference type="Pfam" id="PF24312">
    <property type="entry name" value="Ig-like_POM152"/>
    <property type="match status" value="3"/>
</dbReference>
<dbReference type="InterPro" id="IPR056542">
    <property type="entry name" value="Ig-like_POM152_1st"/>
</dbReference>
<feature type="region of interest" description="Disordered" evidence="1">
    <location>
        <begin position="435"/>
        <end position="456"/>
    </location>
</feature>
<keyword evidence="8" id="KW-1185">Reference proteome</keyword>
<dbReference type="Pfam" id="PF24519">
    <property type="entry name" value="Ig-like_Pom152_1"/>
    <property type="match status" value="1"/>
</dbReference>
<dbReference type="InterPro" id="IPR056540">
    <property type="entry name" value="TMD_POM152"/>
</dbReference>
<evidence type="ECO:0000259" key="3">
    <source>
        <dbReference type="Pfam" id="PF24097"/>
    </source>
</evidence>
<gene>
    <name evidence="7" type="ORF">CMQ_41</name>
</gene>
<dbReference type="OrthoDB" id="5529162at2759"/>
<reference evidence="7 8" key="1">
    <citation type="journal article" date="2011" name="Proc. Natl. Acad. Sci. U.S.A.">
        <title>Genome and transcriptome analyses of the mountain pine beetle-fungal symbiont Grosmannia clavigera, a lodgepole pine pathogen.</title>
        <authorList>
            <person name="DiGuistini S."/>
            <person name="Wang Y."/>
            <person name="Liao N.Y."/>
            <person name="Taylor G."/>
            <person name="Tanguay P."/>
            <person name="Feau N."/>
            <person name="Henrissat B."/>
            <person name="Chan S.K."/>
            <person name="Hesse-Orce U."/>
            <person name="Alamouti S.M."/>
            <person name="Tsui C.K.M."/>
            <person name="Docking R.T."/>
            <person name="Levasseur A."/>
            <person name="Haridas S."/>
            <person name="Robertson G."/>
            <person name="Birol I."/>
            <person name="Holt R.A."/>
            <person name="Marra M.A."/>
            <person name="Hamelin R.C."/>
            <person name="Hirst M."/>
            <person name="Jones S.J.M."/>
            <person name="Bohlmann J."/>
            <person name="Breuil C."/>
        </authorList>
    </citation>
    <scope>NUCLEOTIDE SEQUENCE [LARGE SCALE GENOMIC DNA]</scope>
    <source>
        <strain evidence="8">kw1407 / UAMH 11150</strain>
    </source>
</reference>
<dbReference type="PANTHER" id="PTHR28206:SF1">
    <property type="entry name" value="NUCLEOPORIN POM152"/>
    <property type="match status" value="1"/>
</dbReference>
<feature type="domain" description="Nucleoporin POM152 N-terminal transmembrane" evidence="3">
    <location>
        <begin position="125"/>
        <end position="209"/>
    </location>
</feature>
<dbReference type="InParanoid" id="F0XR83"/>
<dbReference type="GO" id="GO:0006999">
    <property type="term" value="P:nuclear pore organization"/>
    <property type="evidence" value="ECO:0007669"/>
    <property type="project" value="TreeGrafter"/>
</dbReference>
<feature type="region of interest" description="Disordered" evidence="1">
    <location>
        <begin position="1"/>
        <end position="72"/>
    </location>
</feature>
<dbReference type="GO" id="GO:0017056">
    <property type="term" value="F:structural constituent of nuclear pore"/>
    <property type="evidence" value="ECO:0007669"/>
    <property type="project" value="InterPro"/>
</dbReference>
<feature type="domain" description="Nucleoporin POM152 Ig-like" evidence="4">
    <location>
        <begin position="547"/>
        <end position="653"/>
    </location>
</feature>
<dbReference type="Proteomes" id="UP000007796">
    <property type="component" value="Unassembled WGS sequence"/>
</dbReference>
<dbReference type="Pfam" id="PF24527">
    <property type="entry name" value="Ig-like_Pom152_9"/>
    <property type="match status" value="1"/>
</dbReference>
<dbReference type="GO" id="GO:0070762">
    <property type="term" value="C:nuclear pore transmembrane ring"/>
    <property type="evidence" value="ECO:0007669"/>
    <property type="project" value="TreeGrafter"/>
</dbReference>
<feature type="domain" description="Nucleoporin POM152 Ig-like" evidence="4">
    <location>
        <begin position="1271"/>
        <end position="1350"/>
    </location>
</feature>
<proteinExistence type="predicted"/>
<dbReference type="RefSeq" id="XP_014169455.1">
    <property type="nucleotide sequence ID" value="XM_014313980.1"/>
</dbReference>
<evidence type="ECO:0000259" key="4">
    <source>
        <dbReference type="Pfam" id="PF24312"/>
    </source>
</evidence>
<dbReference type="InterPro" id="IPR056544">
    <property type="entry name" value="Ig_POM152"/>
</dbReference>
<dbReference type="Pfam" id="PF24097">
    <property type="entry name" value="TMD_POM152"/>
    <property type="match status" value="1"/>
</dbReference>
<dbReference type="GO" id="GO:0006606">
    <property type="term" value="P:protein import into nucleus"/>
    <property type="evidence" value="ECO:0007669"/>
    <property type="project" value="TreeGrafter"/>
</dbReference>
<evidence type="ECO:0000256" key="1">
    <source>
        <dbReference type="SAM" id="MobiDB-lite"/>
    </source>
</evidence>
<feature type="domain" description="Nucleoporin POM152 ninth Ig-like" evidence="6">
    <location>
        <begin position="1178"/>
        <end position="1255"/>
    </location>
</feature>
<dbReference type="EMBL" id="GL629807">
    <property type="protein sequence ID" value="EFW99723.1"/>
    <property type="molecule type" value="Genomic_DNA"/>
</dbReference>
<feature type="domain" description="Nucleoporin POM152 Ig-like" evidence="4">
    <location>
        <begin position="862"/>
        <end position="947"/>
    </location>
</feature>
<feature type="compositionally biased region" description="Low complexity" evidence="1">
    <location>
        <begin position="445"/>
        <end position="456"/>
    </location>
</feature>
<dbReference type="PANTHER" id="PTHR28206">
    <property type="entry name" value="NUCLEOPORIN POM152"/>
    <property type="match status" value="1"/>
</dbReference>
<feature type="region of interest" description="Disordered" evidence="1">
    <location>
        <begin position="93"/>
        <end position="113"/>
    </location>
</feature>
<accession>F0XR83</accession>
<sequence length="1357" mass="148288">MSGTPRVRSGAFPQTPATVRMGGRGAPMTPSPSPPTPAGEKKPIFVSGRPSTAGRRSMSSSGRRSRRSSMDGIDDYDGYDSFGRFGGGSRRNSSFGRFGGGSRRNSSFGASPPRNGPVIPLDIIDAPTQRFYALAFYVGLLAWKGYDWVQLLEDNSGSFWLFLKWICIDFVLLFGLPELRIPWLELSQPVVVVLFLGHVVLDYVLMFNIGVPWHAWALGLIKVFYDRELSISEHYVKTSSILQNSSLISGRQIINILPEGSAVELVRRDLDTNEEEVLKLSRHQLREIAKLVRRHEQAQSDGSATTAVRYDVPVKKPGAYRLGRVLDEYKLDVQRPSPFSFVVACPSAQVGRSSSSSGGGGGTSGVSLKKQSSWSSSLTAASSAGPVTRCHGDLSNLLLEVHGTPPLKIVYSRTINGKDHSFHFQSLQPEGFSSPLLGTGGGVPSRSSSSSSSSSSSLDLLDFELAAVTANIPTEGDVDISWARARRVSVGLNETMHVGGEWQYSIDEVHDAFGNVAKYNEAADEQHDVRPRPSKHQLAQSFLVRERPRARLQGCDLRQPLKVARGRSTSLPVQYDMPGVRQADDGTEHTLTWQFSPIDSLTKSGDHGDGVVTQTYSARHADDLPTISAPGLYTLRSVSSDACQGEVQEPSSCLLLNPLEPKLALRSEGIPDSCGGQSVGLRVDLDLVGTPPFLVRYDVSTNGVVRHEKVQIANMRYQLELIPRVAGSHRYVFRSIDDAVYKAQPLVGADMVLEQNVKPAARATIDHPTGRASACLQEAVVADVVLSGEAPFVLEYVLLHEGKRRAFKAEHITTSRFRIETPALTEGGEYTLALTSVHDRSGCRTFLQDSGGELKIAVRRQRPRAAFGLIENRRRVQVVEGAPVKLPMRLTGEGPWRVSFRKVVEGSEVQTRSLASGNDFLSIGERGQYEIVDVFDNQCHGIVDPAAARFEVGWFPRPELSVVPTDAIRQQPDGLLVKQDVCEGDIDGFEIDLKASGSQSSLIHKQFDAALGRASLQMDTAKAGTYRYEFAPPADSLYNGGSGGKSVRTDALVLQQTVHAKPAAVFAKAGQSFKYCMAEEDNEERIPMVLTGVAPFYVEIEIKHQSGVVAETYGVPSIMTHTYGLQIPRQHLRPGTQQIRIRRVRDARGCQQKTDEVAAAVAATAAATTVQVQLFEAPAVYALESRTDYCVGERISYTLSGTAPFDVWYTFDGTARRGSSASTTFRRVAEAPGEFAITAVGDGASTCRASVNLTRTIHPLPWVRVSQGRTARSDIHEGGAVEMVFDFGGTPPFEFSYTRSTNARKGQRSQVLETRHDVSYEHRKVVRASQEGTYEVVAVKDKFCAFSTQRQEEVVRG</sequence>
<feature type="domain" description="Nucleoporin POM152 first Ig-like" evidence="5">
    <location>
        <begin position="262"/>
        <end position="342"/>
    </location>
</feature>
<dbReference type="Pfam" id="PF23664">
    <property type="entry name" value="Ig_Pom152"/>
    <property type="match status" value="1"/>
</dbReference>
<dbReference type="GeneID" id="25977273"/>
<evidence type="ECO:0000313" key="8">
    <source>
        <dbReference type="Proteomes" id="UP000007796"/>
    </source>
</evidence>
<evidence type="ECO:0000313" key="7">
    <source>
        <dbReference type="EMBL" id="EFW99723.1"/>
    </source>
</evidence>
<organism evidence="8">
    <name type="scientific">Grosmannia clavigera (strain kw1407 / UAMH 11150)</name>
    <name type="common">Blue stain fungus</name>
    <name type="synonym">Graphiocladiella clavigera</name>
    <dbReference type="NCBI Taxonomy" id="655863"/>
    <lineage>
        <taxon>Eukaryota</taxon>
        <taxon>Fungi</taxon>
        <taxon>Dikarya</taxon>
        <taxon>Ascomycota</taxon>
        <taxon>Pezizomycotina</taxon>
        <taxon>Sordariomycetes</taxon>
        <taxon>Sordariomycetidae</taxon>
        <taxon>Ophiostomatales</taxon>
        <taxon>Ophiostomataceae</taxon>
        <taxon>Leptographium</taxon>
    </lineage>
</organism>
<evidence type="ECO:0000259" key="6">
    <source>
        <dbReference type="Pfam" id="PF24527"/>
    </source>
</evidence>
<evidence type="ECO:0000259" key="5">
    <source>
        <dbReference type="Pfam" id="PF24519"/>
    </source>
</evidence>